<dbReference type="Gene3D" id="3.20.20.140">
    <property type="entry name" value="Metal-dependent hydrolases"/>
    <property type="match status" value="1"/>
</dbReference>
<name>A0A512NPI2_9HYPH</name>
<keyword evidence="2" id="KW-1185">Reference proteome</keyword>
<dbReference type="Proteomes" id="UP000321058">
    <property type="component" value="Unassembled WGS sequence"/>
</dbReference>
<dbReference type="RefSeq" id="WP_147156183.1">
    <property type="nucleotide sequence ID" value="NZ_BKAJ01000186.1"/>
</dbReference>
<accession>A0A512NPI2</accession>
<dbReference type="PANTHER" id="PTHR10443:SF12">
    <property type="entry name" value="DIPEPTIDASE"/>
    <property type="match status" value="1"/>
</dbReference>
<dbReference type="OrthoDB" id="9804920at2"/>
<evidence type="ECO:0000313" key="2">
    <source>
        <dbReference type="Proteomes" id="UP000321058"/>
    </source>
</evidence>
<protein>
    <submittedName>
        <fullName evidence="1">Dipeptidase</fullName>
    </submittedName>
</protein>
<dbReference type="InterPro" id="IPR032466">
    <property type="entry name" value="Metal_Hydrolase"/>
</dbReference>
<dbReference type="Pfam" id="PF01244">
    <property type="entry name" value="Peptidase_M19"/>
    <property type="match status" value="1"/>
</dbReference>
<dbReference type="GO" id="GO:0070573">
    <property type="term" value="F:metallodipeptidase activity"/>
    <property type="evidence" value="ECO:0007669"/>
    <property type="project" value="InterPro"/>
</dbReference>
<evidence type="ECO:0000313" key="1">
    <source>
        <dbReference type="EMBL" id="GEP60854.1"/>
    </source>
</evidence>
<dbReference type="InterPro" id="IPR008257">
    <property type="entry name" value="Pept_M19"/>
</dbReference>
<dbReference type="SUPFAM" id="SSF51556">
    <property type="entry name" value="Metallo-dependent hydrolases"/>
    <property type="match status" value="1"/>
</dbReference>
<comment type="caution">
    <text evidence="1">The sequence shown here is derived from an EMBL/GenBank/DDBJ whole genome shotgun (WGS) entry which is preliminary data.</text>
</comment>
<dbReference type="GO" id="GO:0006508">
    <property type="term" value="P:proteolysis"/>
    <property type="evidence" value="ECO:0007669"/>
    <property type="project" value="InterPro"/>
</dbReference>
<reference evidence="1 2" key="1">
    <citation type="submission" date="2019-07" db="EMBL/GenBank/DDBJ databases">
        <title>Whole genome shotgun sequence of Reyranella soli NBRC 108950.</title>
        <authorList>
            <person name="Hosoyama A."/>
            <person name="Uohara A."/>
            <person name="Ohji S."/>
            <person name="Ichikawa N."/>
        </authorList>
    </citation>
    <scope>NUCLEOTIDE SEQUENCE [LARGE SCALE GENOMIC DNA]</scope>
    <source>
        <strain evidence="1 2">NBRC 108950</strain>
    </source>
</reference>
<dbReference type="PANTHER" id="PTHR10443">
    <property type="entry name" value="MICROSOMAL DIPEPTIDASE"/>
    <property type="match status" value="1"/>
</dbReference>
<sequence>MLIDGLQCGHFTRETFSELRKADVGAVTVTCGFWEGTVESLDSIARWRDLVNANKDLVAIGTSVKEIEAITASGRTAIILGFQNSNLLEGRVRFVELFAELGVRAIQLTYNNQNELGGSCYEDEDSGLSRTGKEIVREMNRTGILVDLSHVGNRTTKDAIIHSEKPVAVTHANPDSLFPHKRNKTDDVLRVLAEKGGVLGCATYRNITGDHYCSSLRNWCEMVAKSVDIMGVDHVAIGTDRSHNFTKPDYDWMRMGRWTRGIDYGAASAARPGKAPPPAWFQEVHHLGLLPGGLKEVGFNAEEVEKITSRNWLRLYGEVFGAAEQVREARLEFVQSDPVLATTPRAAAS</sequence>
<dbReference type="EMBL" id="BKAJ01000186">
    <property type="protein sequence ID" value="GEP60854.1"/>
    <property type="molecule type" value="Genomic_DNA"/>
</dbReference>
<proteinExistence type="predicted"/>
<organism evidence="1 2">
    <name type="scientific">Reyranella soli</name>
    <dbReference type="NCBI Taxonomy" id="1230389"/>
    <lineage>
        <taxon>Bacteria</taxon>
        <taxon>Pseudomonadati</taxon>
        <taxon>Pseudomonadota</taxon>
        <taxon>Alphaproteobacteria</taxon>
        <taxon>Hyphomicrobiales</taxon>
        <taxon>Reyranellaceae</taxon>
        <taxon>Reyranella</taxon>
    </lineage>
</organism>
<dbReference type="AlphaFoldDB" id="A0A512NPI2"/>
<dbReference type="PROSITE" id="PS51365">
    <property type="entry name" value="RENAL_DIPEPTIDASE_2"/>
    <property type="match status" value="1"/>
</dbReference>
<gene>
    <name evidence="1" type="ORF">RSO01_80200</name>
</gene>